<keyword evidence="3" id="KW-0862">Zinc</keyword>
<evidence type="ECO:0000313" key="6">
    <source>
        <dbReference type="EnsemblMetazoa" id="AATE001601-PA.1"/>
    </source>
</evidence>
<evidence type="ECO:0000256" key="4">
    <source>
        <dbReference type="SAM" id="Coils"/>
    </source>
</evidence>
<evidence type="ECO:0000256" key="1">
    <source>
        <dbReference type="ARBA" id="ARBA00004496"/>
    </source>
</evidence>
<comment type="subcellular location">
    <subcellularLocation>
        <location evidence="1">Cytoplasm</location>
    </subcellularLocation>
</comment>
<dbReference type="GO" id="GO:0061061">
    <property type="term" value="P:muscle structure development"/>
    <property type="evidence" value="ECO:0007669"/>
    <property type="project" value="TreeGrafter"/>
</dbReference>
<dbReference type="PROSITE" id="PS50106">
    <property type="entry name" value="PDZ"/>
    <property type="match status" value="1"/>
</dbReference>
<dbReference type="GO" id="GO:0030036">
    <property type="term" value="P:actin cytoskeleton organization"/>
    <property type="evidence" value="ECO:0007669"/>
    <property type="project" value="TreeGrafter"/>
</dbReference>
<name>A0A182ILV2_ANOAO</name>
<dbReference type="GO" id="GO:0030018">
    <property type="term" value="C:Z disc"/>
    <property type="evidence" value="ECO:0007669"/>
    <property type="project" value="TreeGrafter"/>
</dbReference>
<dbReference type="GO" id="GO:0001725">
    <property type="term" value="C:stress fiber"/>
    <property type="evidence" value="ECO:0007669"/>
    <property type="project" value="TreeGrafter"/>
</dbReference>
<dbReference type="PANTHER" id="PTHR24214">
    <property type="entry name" value="PDZ AND LIM DOMAIN PROTEIN ZASP"/>
    <property type="match status" value="1"/>
</dbReference>
<keyword evidence="3" id="KW-0479">Metal-binding</keyword>
<dbReference type="EnsemblMetazoa" id="AATE001601-RA">
    <property type="protein sequence ID" value="AATE001601-PA.1"/>
    <property type="gene ID" value="AATE001601"/>
</dbReference>
<dbReference type="FunFam" id="2.30.42.10:FF:000055">
    <property type="entry name" value="PDZ and LIM domain protein 3"/>
    <property type="match status" value="1"/>
</dbReference>
<feature type="region of interest" description="Disordered" evidence="5">
    <location>
        <begin position="387"/>
        <end position="414"/>
    </location>
</feature>
<proteinExistence type="predicted"/>
<keyword evidence="4" id="KW-0175">Coiled coil</keyword>
<organism evidence="6">
    <name type="scientific">Anopheles atroparvus</name>
    <name type="common">European mosquito</name>
    <dbReference type="NCBI Taxonomy" id="41427"/>
    <lineage>
        <taxon>Eukaryota</taxon>
        <taxon>Metazoa</taxon>
        <taxon>Ecdysozoa</taxon>
        <taxon>Arthropoda</taxon>
        <taxon>Hexapoda</taxon>
        <taxon>Insecta</taxon>
        <taxon>Pterygota</taxon>
        <taxon>Neoptera</taxon>
        <taxon>Endopterygota</taxon>
        <taxon>Diptera</taxon>
        <taxon>Nematocera</taxon>
        <taxon>Culicoidea</taxon>
        <taxon>Culicidae</taxon>
        <taxon>Anophelinae</taxon>
        <taxon>Anopheles</taxon>
    </lineage>
</organism>
<feature type="compositionally biased region" description="Basic and acidic residues" evidence="5">
    <location>
        <begin position="216"/>
        <end position="226"/>
    </location>
</feature>
<evidence type="ECO:0000256" key="3">
    <source>
        <dbReference type="ARBA" id="ARBA00023038"/>
    </source>
</evidence>
<protein>
    <submittedName>
        <fullName evidence="6">PDZ domain-containing protein</fullName>
    </submittedName>
</protein>
<keyword evidence="2" id="KW-0963">Cytoplasm</keyword>
<dbReference type="SUPFAM" id="SSF50156">
    <property type="entry name" value="PDZ domain-like"/>
    <property type="match status" value="1"/>
</dbReference>
<feature type="region of interest" description="Disordered" evidence="5">
    <location>
        <begin position="195"/>
        <end position="262"/>
    </location>
</feature>
<dbReference type="STRING" id="41427.A0A182ILV2"/>
<feature type="compositionally biased region" description="Basic and acidic residues" evidence="5">
    <location>
        <begin position="242"/>
        <end position="253"/>
    </location>
</feature>
<dbReference type="GO" id="GO:0031941">
    <property type="term" value="C:filamentous actin"/>
    <property type="evidence" value="ECO:0007669"/>
    <property type="project" value="TreeGrafter"/>
</dbReference>
<dbReference type="PANTHER" id="PTHR24214:SF38">
    <property type="entry name" value="PDZ AND LIM DOMAIN PROTEIN ZASP-RELATED"/>
    <property type="match status" value="1"/>
</dbReference>
<dbReference type="VEuPathDB" id="VectorBase:AATE001601"/>
<dbReference type="CDD" id="cd23068">
    <property type="entry name" value="PDZ_ZASP52-like"/>
    <property type="match status" value="1"/>
</dbReference>
<dbReference type="GO" id="GO:0051371">
    <property type="term" value="F:muscle alpha-actinin binding"/>
    <property type="evidence" value="ECO:0007669"/>
    <property type="project" value="TreeGrafter"/>
</dbReference>
<dbReference type="SMART" id="SM00228">
    <property type="entry name" value="PDZ"/>
    <property type="match status" value="1"/>
</dbReference>
<feature type="compositionally biased region" description="Polar residues" evidence="5">
    <location>
        <begin position="290"/>
        <end position="306"/>
    </location>
</feature>
<dbReference type="GO" id="GO:0003779">
    <property type="term" value="F:actin binding"/>
    <property type="evidence" value="ECO:0007669"/>
    <property type="project" value="TreeGrafter"/>
</dbReference>
<evidence type="ECO:0000256" key="5">
    <source>
        <dbReference type="SAM" id="MobiDB-lite"/>
    </source>
</evidence>
<sequence>MVLDVNFSRYDNTTPFGFKLIGGADFDVPLTVVRILPGSIAEEAGMHIGDVVVRINDIPTGNMSYYDAHQLLACAGNQFVLGILRAREVTPSQRLIKEKTPSGEVEYINTSPKPFWTPNVTSPTLGLSKDGHEEPEVPAAPITDEQIAEVLSGEAEVLKQHNVIGVNFNKMIPTAGVFKQSEVFKTLNSELVQSEEEDKKWTTFLQKPQRPPPKTPDQRQQERNPPTERYQVRIVKQPKPKIAPDYKPPKSPEPEPEPEPIPMYDEYLTERQEVEVETIKTFVEEETTVEPGNTENPGSRTSSPRSLCSDRGQCCVEAEQTNANGTFHAGEGDGQPGPVSPSEEEPSEEFREQLQNVQKQLEALSALPNTIQATIAALTEQLAFLAAPKRKSKSVSPKPEEAEATGEPTVEAVVPEVSETFEVTEFARADSSGAEQSSSVDEGEHIQYTAEELEQLEKRMKEHDIEWTNQNDKKPKYQTIEWAIVSQRLRIYVDDEEEVEYVTVPLRISQADEPSEASVATAPPLPVEASSVHQTGGDVRTAVQDELKLQVVKKKKKAVSAFGPLTPQERPIFLPGGRKWRTAKDAFNEQFIAEVISSQAELIQGTTLGVNFLKYQKPEKDLSFIRNSDVYKLVHDIEPPKSGIELRPELVVAEEDVRKVMKDETIFQPRKAKVFLYQN</sequence>
<dbReference type="InterPro" id="IPR036034">
    <property type="entry name" value="PDZ_sf"/>
</dbReference>
<evidence type="ECO:0000256" key="2">
    <source>
        <dbReference type="ARBA" id="ARBA00022490"/>
    </source>
</evidence>
<dbReference type="GO" id="GO:0005912">
    <property type="term" value="C:adherens junction"/>
    <property type="evidence" value="ECO:0007669"/>
    <property type="project" value="TreeGrafter"/>
</dbReference>
<dbReference type="InterPro" id="IPR050604">
    <property type="entry name" value="PDZ-LIM_domain"/>
</dbReference>
<accession>A0A182ILV2</accession>
<keyword evidence="3" id="KW-0440">LIM domain</keyword>
<feature type="coiled-coil region" evidence="4">
    <location>
        <begin position="446"/>
        <end position="473"/>
    </location>
</feature>
<feature type="region of interest" description="Disordered" evidence="5">
    <location>
        <begin position="281"/>
        <end position="356"/>
    </location>
</feature>
<dbReference type="Pfam" id="PF17820">
    <property type="entry name" value="PDZ_6"/>
    <property type="match status" value="1"/>
</dbReference>
<reference evidence="6" key="1">
    <citation type="submission" date="2022-08" db="UniProtKB">
        <authorList>
            <consortium name="EnsemblMetazoa"/>
        </authorList>
    </citation>
    <scope>IDENTIFICATION</scope>
    <source>
        <strain evidence="6">EBRO</strain>
    </source>
</reference>
<dbReference type="InterPro" id="IPR041489">
    <property type="entry name" value="PDZ_6"/>
</dbReference>
<dbReference type="InterPro" id="IPR001478">
    <property type="entry name" value="PDZ"/>
</dbReference>
<dbReference type="AlphaFoldDB" id="A0A182ILV2"/>
<dbReference type="Gene3D" id="2.30.42.10">
    <property type="match status" value="1"/>
</dbReference>